<keyword evidence="2" id="KW-0472">Membrane</keyword>
<sequence>MRIPWYLVVLIATAVFGCALWLGVRHKDFIIAPDDQAIAQSVSEWKRKHPSLPQRKRALPSPKPATKTKAPPEKLSAPQIPLGQLETFPSLEHFREHRDYGTHSYIQLAIRLESSGKLDHALLAWERVIDSSDTNAAQSLQASKAITKLQVAQPIWNTDPENNFDLILHINTPTEHKTQISALLGQLSDDIRDASSYQVAPQILLKTTPQRDGYPSPPIRVWLSSTGKQAKETPQLTLHFNEGEAPLGEQLYMAIYRSISGQLQQSSELMPPATLSATETPRESLTTNLTRLHWKELCKSLHVEQEKVPRAVIIIEERSE</sequence>
<feature type="region of interest" description="Disordered" evidence="1">
    <location>
        <begin position="43"/>
        <end position="76"/>
    </location>
</feature>
<dbReference type="PROSITE" id="PS51257">
    <property type="entry name" value="PROKAR_LIPOPROTEIN"/>
    <property type="match status" value="1"/>
</dbReference>
<proteinExistence type="predicted"/>
<dbReference type="OrthoDB" id="9841064at2"/>
<evidence type="ECO:0000313" key="4">
    <source>
        <dbReference type="Proteomes" id="UP000239907"/>
    </source>
</evidence>
<evidence type="ECO:0000313" key="3">
    <source>
        <dbReference type="EMBL" id="PQJ29132.1"/>
    </source>
</evidence>
<keyword evidence="2" id="KW-1133">Transmembrane helix</keyword>
<dbReference type="RefSeq" id="WP_105043624.1">
    <property type="nucleotide sequence ID" value="NZ_MQWA01000001.1"/>
</dbReference>
<organism evidence="3 4">
    <name type="scientific">Rubritalea profundi</name>
    <dbReference type="NCBI Taxonomy" id="1658618"/>
    <lineage>
        <taxon>Bacteria</taxon>
        <taxon>Pseudomonadati</taxon>
        <taxon>Verrucomicrobiota</taxon>
        <taxon>Verrucomicrobiia</taxon>
        <taxon>Verrucomicrobiales</taxon>
        <taxon>Rubritaleaceae</taxon>
        <taxon>Rubritalea</taxon>
    </lineage>
</organism>
<keyword evidence="4" id="KW-1185">Reference proteome</keyword>
<comment type="caution">
    <text evidence="3">The sequence shown here is derived from an EMBL/GenBank/DDBJ whole genome shotgun (WGS) entry which is preliminary data.</text>
</comment>
<dbReference type="Proteomes" id="UP000239907">
    <property type="component" value="Unassembled WGS sequence"/>
</dbReference>
<evidence type="ECO:0000256" key="1">
    <source>
        <dbReference type="SAM" id="MobiDB-lite"/>
    </source>
</evidence>
<dbReference type="EMBL" id="MQWA01000001">
    <property type="protein sequence ID" value="PQJ29132.1"/>
    <property type="molecule type" value="Genomic_DNA"/>
</dbReference>
<reference evidence="3 4" key="1">
    <citation type="submission" date="2016-12" db="EMBL/GenBank/DDBJ databases">
        <title>Study of bacterial adaptation to deep sea.</title>
        <authorList>
            <person name="Song J."/>
            <person name="Yoshizawa S."/>
            <person name="Kogure K."/>
        </authorList>
    </citation>
    <scope>NUCLEOTIDE SEQUENCE [LARGE SCALE GENOMIC DNA]</scope>
    <source>
        <strain evidence="3 4">SAORIC-165</strain>
    </source>
</reference>
<dbReference type="AlphaFoldDB" id="A0A2S7U4A1"/>
<feature type="compositionally biased region" description="Basic residues" evidence="1">
    <location>
        <begin position="46"/>
        <end position="58"/>
    </location>
</feature>
<feature type="transmembrane region" description="Helical" evidence="2">
    <location>
        <begin position="6"/>
        <end position="24"/>
    </location>
</feature>
<keyword evidence="2" id="KW-0812">Transmembrane</keyword>
<evidence type="ECO:0000256" key="2">
    <source>
        <dbReference type="SAM" id="Phobius"/>
    </source>
</evidence>
<protein>
    <submittedName>
        <fullName evidence="3">Uncharacterized protein</fullName>
    </submittedName>
</protein>
<accession>A0A2S7U4A1</accession>
<name>A0A2S7U4A1_9BACT</name>
<gene>
    <name evidence="3" type="ORF">BSZ32_11935</name>
</gene>